<dbReference type="EMBL" id="JAMXLR010000089">
    <property type="protein sequence ID" value="MCO6047165.1"/>
    <property type="molecule type" value="Genomic_DNA"/>
</dbReference>
<evidence type="ECO:0000313" key="1">
    <source>
        <dbReference type="EMBL" id="MCO6047165.1"/>
    </source>
</evidence>
<keyword evidence="2" id="KW-1185">Reference proteome</keyword>
<sequence length="46" mass="5039">MAYTTCMFSECLAPASCLRAAVRQQAAPGPLFEHGGRDQNMMEECD</sequence>
<accession>A0A9X2FDV4</accession>
<comment type="caution">
    <text evidence="1">The sequence shown here is derived from an EMBL/GenBank/DDBJ whole genome shotgun (WGS) entry which is preliminary data.</text>
</comment>
<protein>
    <submittedName>
        <fullName evidence="1">Uncharacterized protein</fullName>
    </submittedName>
</protein>
<organism evidence="1 2">
    <name type="scientific">Aeoliella straminimaris</name>
    <dbReference type="NCBI Taxonomy" id="2954799"/>
    <lineage>
        <taxon>Bacteria</taxon>
        <taxon>Pseudomonadati</taxon>
        <taxon>Planctomycetota</taxon>
        <taxon>Planctomycetia</taxon>
        <taxon>Pirellulales</taxon>
        <taxon>Lacipirellulaceae</taxon>
        <taxon>Aeoliella</taxon>
    </lineage>
</organism>
<dbReference type="Proteomes" id="UP001155241">
    <property type="component" value="Unassembled WGS sequence"/>
</dbReference>
<dbReference type="AlphaFoldDB" id="A0A9X2FDV4"/>
<name>A0A9X2FDV4_9BACT</name>
<reference evidence="1" key="1">
    <citation type="submission" date="2022-06" db="EMBL/GenBank/DDBJ databases">
        <title>Aeoliella straminimaris, a novel planctomycete from sediments.</title>
        <authorList>
            <person name="Vitorino I.R."/>
            <person name="Lage O.M."/>
        </authorList>
    </citation>
    <scope>NUCLEOTIDE SEQUENCE</scope>
    <source>
        <strain evidence="1">ICT_H6.2</strain>
    </source>
</reference>
<proteinExistence type="predicted"/>
<dbReference type="RefSeq" id="WP_252855276.1">
    <property type="nucleotide sequence ID" value="NZ_JAMXLR010000089.1"/>
</dbReference>
<gene>
    <name evidence="1" type="ORF">NG895_24975</name>
</gene>
<evidence type="ECO:0000313" key="2">
    <source>
        <dbReference type="Proteomes" id="UP001155241"/>
    </source>
</evidence>